<dbReference type="Gene3D" id="3.40.50.300">
    <property type="entry name" value="P-loop containing nucleotide triphosphate hydrolases"/>
    <property type="match status" value="1"/>
</dbReference>
<dbReference type="Pfam" id="PF13374">
    <property type="entry name" value="TPR_10"/>
    <property type="match status" value="1"/>
</dbReference>
<dbReference type="InterPro" id="IPR056884">
    <property type="entry name" value="NPHP3-like_N"/>
</dbReference>
<proteinExistence type="predicted"/>
<feature type="repeat" description="TPR" evidence="2">
    <location>
        <begin position="1064"/>
        <end position="1097"/>
    </location>
</feature>
<organism evidence="5 6">
    <name type="scientific">Trichoderma lentiforme</name>
    <dbReference type="NCBI Taxonomy" id="1567552"/>
    <lineage>
        <taxon>Eukaryota</taxon>
        <taxon>Fungi</taxon>
        <taxon>Dikarya</taxon>
        <taxon>Ascomycota</taxon>
        <taxon>Pezizomycotina</taxon>
        <taxon>Sordariomycetes</taxon>
        <taxon>Hypocreomycetidae</taxon>
        <taxon>Hypocreales</taxon>
        <taxon>Hypocreaceae</taxon>
        <taxon>Trichoderma</taxon>
    </lineage>
</organism>
<keyword evidence="2" id="KW-0802">TPR repeat</keyword>
<dbReference type="SUPFAM" id="SSF48452">
    <property type="entry name" value="TPR-like"/>
    <property type="match status" value="3"/>
</dbReference>
<dbReference type="Pfam" id="PF13424">
    <property type="entry name" value="TPR_12"/>
    <property type="match status" value="2"/>
</dbReference>
<keyword evidence="6" id="KW-1185">Reference proteome</keyword>
<dbReference type="Proteomes" id="UP000801864">
    <property type="component" value="Unassembled WGS sequence"/>
</dbReference>
<dbReference type="InterPro" id="IPR027417">
    <property type="entry name" value="P-loop_NTPase"/>
</dbReference>
<protein>
    <submittedName>
        <fullName evidence="5">Nephrocystin-3</fullName>
    </submittedName>
</protein>
<dbReference type="Gene3D" id="1.25.40.10">
    <property type="entry name" value="Tetratricopeptide repeat domain"/>
    <property type="match status" value="2"/>
</dbReference>
<evidence type="ECO:0000313" key="5">
    <source>
        <dbReference type="EMBL" id="KAF3075774.1"/>
    </source>
</evidence>
<comment type="caution">
    <text evidence="5">The sequence shown here is derived from an EMBL/GenBank/DDBJ whole genome shotgun (WGS) entry which is preliminary data.</text>
</comment>
<reference evidence="5 6" key="1">
    <citation type="submission" date="2018-06" db="EMBL/GenBank/DDBJ databases">
        <title>Genome analysis of cellulolytic fungus Trichoderma lentiforme CFAM-422.</title>
        <authorList>
            <person name="Steindorff A.S."/>
            <person name="Formighieri E.F."/>
            <person name="Midorikawa G.E.O."/>
            <person name="Tamietti M.S."/>
            <person name="Ramos E.Z."/>
            <person name="Silva A.S."/>
            <person name="Bon E.P.S."/>
            <person name="Mendes T.D."/>
            <person name="Damaso M.C.T."/>
            <person name="Favaro L.C.L."/>
        </authorList>
    </citation>
    <scope>NUCLEOTIDE SEQUENCE [LARGE SCALE GENOMIC DNA]</scope>
    <source>
        <strain evidence="5 6">CFAM-422</strain>
    </source>
</reference>
<dbReference type="Pfam" id="PF24809">
    <property type="entry name" value="DUF7708"/>
    <property type="match status" value="1"/>
</dbReference>
<keyword evidence="1" id="KW-0677">Repeat</keyword>
<feature type="domain" description="NACHT" evidence="4">
    <location>
        <begin position="273"/>
        <end position="380"/>
    </location>
</feature>
<evidence type="ECO:0000256" key="3">
    <source>
        <dbReference type="SAM" id="MobiDB-lite"/>
    </source>
</evidence>
<name>A0A9P4XNV4_9HYPO</name>
<evidence type="ECO:0000256" key="2">
    <source>
        <dbReference type="PROSITE-ProRule" id="PRU00339"/>
    </source>
</evidence>
<evidence type="ECO:0000256" key="1">
    <source>
        <dbReference type="ARBA" id="ARBA00022737"/>
    </source>
</evidence>
<accession>A0A9P4XNV4</accession>
<dbReference type="InterPro" id="IPR056125">
    <property type="entry name" value="DUF7708"/>
</dbReference>
<evidence type="ECO:0000313" key="6">
    <source>
        <dbReference type="Proteomes" id="UP000801864"/>
    </source>
</evidence>
<dbReference type="InterPro" id="IPR007111">
    <property type="entry name" value="NACHT_NTPase"/>
</dbReference>
<dbReference type="SMART" id="SM00028">
    <property type="entry name" value="TPR"/>
    <property type="match status" value="5"/>
</dbReference>
<dbReference type="PROSITE" id="PS50837">
    <property type="entry name" value="NACHT"/>
    <property type="match status" value="1"/>
</dbReference>
<feature type="compositionally biased region" description="Acidic residues" evidence="3">
    <location>
        <begin position="1295"/>
        <end position="1320"/>
    </location>
</feature>
<dbReference type="PANTHER" id="PTHR10039">
    <property type="entry name" value="AMELOGENIN"/>
    <property type="match status" value="1"/>
</dbReference>
<feature type="repeat" description="TPR" evidence="2">
    <location>
        <begin position="980"/>
        <end position="1013"/>
    </location>
</feature>
<sequence>MVTTNHLQSMTPEQKAITNAKSLFEQLNNGDQLFQSCVSQTTSISQLIKYVDEEQRKHKNKTSSKLLEQFQRNTEGLQSLSSIIELAVQVKADCFCPLWAPVKLILQVSKSHSFVVHHITAMVEVLTENLSRMELYQNLQRDPNMQTELLQIFNDVAGFCVESFAFFQRRTSVRVWKLMTSPPKEIFQRSIDRLKSHIQGVHNTAVAIELAKQDEYRREQERLRIISSLGAANMREAHQRKLQAKVPNTCEWILSHPVFVQWDMSESEDAADRFLFISGKSGCGKTILASSITEALKRQEKQTTYFYFSGLERSQQDADNLVRWFLLDALRLTSDETVQSTIKSLFSKGDPTSLDLWGAFGTIMAKSETSTYLVVDGIDECQNLIGDLFAHLRDIISCSRRLKIVLLGRSHVFEGQTSTHWIHVTNDLLQADVKAFITTETQKNELLKQPNIQEMVIDGLLDKADGMFLWARLSINELCRAYSLDDTKRILQRLPSGIENTYDRILYEIIISNGDMGLEPTKNILGLLVASGRTLELKELQHAYAIASRMRRPEYERDDLDAYKGPNPEKMFLRACRGLIDIDNDKIRLVHLTAKEYLTRAATLWNSQISTLRIELSESHELFGNICVESINNDGFEWFHKREGLFMSKDLDYPPLFSYAFRFITYHFNRMKDPSPETISRIKQFATTHLVSWFEMLIVACFMDGPMAVTMQEFWEAVDWLTDDPFNVIISLGTMKEQFRMIYQAHAGNYWQFQRLRLLGEFFSFVEEDDSNASRSAANHQQKGKTVNRKVQQLTQENLSQVMQLLADHHTLPLSKQSDLMSQLGQIFRRHGYIRELLSPFDMLFRLFKSKINSFPTIVLIGFGGLCRPLKRPENALEIFNMVLTRLGDDDEKMKYQVWELIGYTNGDIHDYEAAFLAHQIAWIGRRNLLGPKHRKTANSVHWMGYACYKQKKYAEAEQYLRQTLLLRKELYGVKHEDTATTIYWLGSSRYQQGDYTEAEEHFRQAASVRRKLAGNKGKETAMSVHWIGLSLYRQQKFSEAEGHFRQAASMRAASLGKKDKSTARSLFWLGHSLLSQAKYAEAESHFRRAVAINTAVLGDDRETAVSLTALGEALYLQKRYTKAEEQFRRSQLIIEQKSLGENDTYILTNPLLLGLSLCLQRKFKDAEDILQSGFKVPPEQAFGVSFEAALWLARVLFYQGKHTEAEKILAALFPRSSRNCCGSDRDYTQTVILFWGRCLNAQAKYSEAESVMRQVILDECNKSRSRRSSVDDGFEVLRMVDEYEDDVSDRVDSELSEEDEENDITEEDIAEPEAENEAGVNEAEDFGFGEAWEYCHVSGVFAEYLATGQHLEREGKQVEAESVFSLLALLEWNII</sequence>
<dbReference type="SUPFAM" id="SSF52540">
    <property type="entry name" value="P-loop containing nucleoside triphosphate hydrolases"/>
    <property type="match status" value="1"/>
</dbReference>
<evidence type="ECO:0000259" key="4">
    <source>
        <dbReference type="PROSITE" id="PS50837"/>
    </source>
</evidence>
<dbReference type="InterPro" id="IPR019734">
    <property type="entry name" value="TPR_rpt"/>
</dbReference>
<dbReference type="PROSITE" id="PS50005">
    <property type="entry name" value="TPR"/>
    <property type="match status" value="2"/>
</dbReference>
<dbReference type="InterPro" id="IPR011990">
    <property type="entry name" value="TPR-like_helical_dom_sf"/>
</dbReference>
<gene>
    <name evidence="5" type="ORF">CFAM422_002513</name>
</gene>
<dbReference type="EMBL" id="QLNT01000003">
    <property type="protein sequence ID" value="KAF3075774.1"/>
    <property type="molecule type" value="Genomic_DNA"/>
</dbReference>
<dbReference type="PANTHER" id="PTHR10039:SF17">
    <property type="entry name" value="FUNGAL STAND N-TERMINAL GOODBYE DOMAIN-CONTAINING PROTEIN-RELATED"/>
    <property type="match status" value="1"/>
</dbReference>
<dbReference type="Pfam" id="PF24883">
    <property type="entry name" value="NPHP3_N"/>
    <property type="match status" value="1"/>
</dbReference>
<feature type="region of interest" description="Disordered" evidence="3">
    <location>
        <begin position="1286"/>
        <end position="1320"/>
    </location>
</feature>